<dbReference type="InterPro" id="IPR036034">
    <property type="entry name" value="PDZ_sf"/>
</dbReference>
<proteinExistence type="predicted"/>
<accession>A0A938BTP4</accession>
<dbReference type="EMBL" id="VGIR01000060">
    <property type="protein sequence ID" value="MBM3332099.1"/>
    <property type="molecule type" value="Genomic_DNA"/>
</dbReference>
<name>A0A938BTP4_UNCW3</name>
<evidence type="ECO:0000259" key="1">
    <source>
        <dbReference type="SMART" id="SM00228"/>
    </source>
</evidence>
<dbReference type="AlphaFoldDB" id="A0A938BTP4"/>
<reference evidence="2" key="1">
    <citation type="submission" date="2019-03" db="EMBL/GenBank/DDBJ databases">
        <title>Lake Tanganyika Metagenome-Assembled Genomes (MAGs).</title>
        <authorList>
            <person name="Tran P."/>
        </authorList>
    </citation>
    <scope>NUCLEOTIDE SEQUENCE</scope>
    <source>
        <strain evidence="2">K_DeepCast_150m_m2_040</strain>
    </source>
</reference>
<dbReference type="PROSITE" id="PS51257">
    <property type="entry name" value="PROKAR_LIPOPROTEIN"/>
    <property type="match status" value="1"/>
</dbReference>
<dbReference type="Gene3D" id="2.30.42.10">
    <property type="match status" value="1"/>
</dbReference>
<dbReference type="InterPro" id="IPR001478">
    <property type="entry name" value="PDZ"/>
</dbReference>
<comment type="caution">
    <text evidence="2">The sequence shown here is derived from an EMBL/GenBank/DDBJ whole genome shotgun (WGS) entry which is preliminary data.</text>
</comment>
<protein>
    <submittedName>
        <fullName evidence="2">PDZ domain-containing protein</fullName>
    </submittedName>
</protein>
<dbReference type="Proteomes" id="UP000779900">
    <property type="component" value="Unassembled WGS sequence"/>
</dbReference>
<sequence>MSRQSVLLALAALVVVFACRKEETGEALGATYAQIDRPAIWRVLPRTQAESLGLEPGDVIISYGDEPVKTTEELVQLQFRSVGSAERIPMTVLRGDAEVKVAATPGVLGVLPDAERYPGGLALALKDVLGYYGVTADYDWLAALTGESFAFTARREGCRGAWPNGLSGDYLEGLTEHYGLTFRAVLGGSADPVKPASEVQGDAVAAIRDRLARGRPILVFGAWPASNGFGWGVAARYDAADSALYGYTLGAGDEVRLSGPIAEAYEVSYRAADEPDPAELLAMVLTQALELGQASADSGWQSGIAAYDLWIRDLDTTPFCPVCPDSGKGCFDRLIWTLLANKESANRFLQDMREALPDQTALIDEAIAQNTAIIGKLSGIVQSGVKIGTTENQQKLARMVNEIQLGETELLGLYENIMGEL</sequence>
<evidence type="ECO:0000313" key="3">
    <source>
        <dbReference type="Proteomes" id="UP000779900"/>
    </source>
</evidence>
<organism evidence="2 3">
    <name type="scientific">candidate division WOR-3 bacterium</name>
    <dbReference type="NCBI Taxonomy" id="2052148"/>
    <lineage>
        <taxon>Bacteria</taxon>
        <taxon>Bacteria division WOR-3</taxon>
    </lineage>
</organism>
<feature type="domain" description="PDZ" evidence="1">
    <location>
        <begin position="26"/>
        <end position="96"/>
    </location>
</feature>
<dbReference type="SMART" id="SM00228">
    <property type="entry name" value="PDZ"/>
    <property type="match status" value="1"/>
</dbReference>
<dbReference type="SUPFAM" id="SSF50156">
    <property type="entry name" value="PDZ domain-like"/>
    <property type="match status" value="1"/>
</dbReference>
<evidence type="ECO:0000313" key="2">
    <source>
        <dbReference type="EMBL" id="MBM3332099.1"/>
    </source>
</evidence>
<gene>
    <name evidence="2" type="ORF">FJY68_09690</name>
</gene>